<name>A0A6C0B934_9ZZZZ</name>
<proteinExistence type="predicted"/>
<reference evidence="2" key="1">
    <citation type="journal article" date="2020" name="Nature">
        <title>Giant virus diversity and host interactions through global metagenomics.</title>
        <authorList>
            <person name="Schulz F."/>
            <person name="Roux S."/>
            <person name="Paez-Espino D."/>
            <person name="Jungbluth S."/>
            <person name="Walsh D.A."/>
            <person name="Denef V.J."/>
            <person name="McMahon K.D."/>
            <person name="Konstantinidis K.T."/>
            <person name="Eloe-Fadrosh E.A."/>
            <person name="Kyrpides N.C."/>
            <person name="Woyke T."/>
        </authorList>
    </citation>
    <scope>NUCLEOTIDE SEQUENCE</scope>
    <source>
        <strain evidence="2">GVMAG-M-3300010158-13</strain>
    </source>
</reference>
<dbReference type="EMBL" id="MN739091">
    <property type="protein sequence ID" value="QHS88018.1"/>
    <property type="molecule type" value="Genomic_DNA"/>
</dbReference>
<accession>A0A6C0B934</accession>
<feature type="region of interest" description="Disordered" evidence="1">
    <location>
        <begin position="98"/>
        <end position="124"/>
    </location>
</feature>
<evidence type="ECO:0000313" key="2">
    <source>
        <dbReference type="EMBL" id="QHS88018.1"/>
    </source>
</evidence>
<sequence length="124" mass="13954">MQVKSPSPGSRRPAMTPYRRSSMSKKSKSPSLSKKSSPSPEPRNYIPIASKNPNAYQGPEQVINNYSKPANTNGRFWSQDEAGQKKVLKSQALAQRIQEEMQSGGKRKSRRAKGKKSRKTYKKK</sequence>
<feature type="compositionally biased region" description="Basic residues" evidence="1">
    <location>
        <begin position="105"/>
        <end position="124"/>
    </location>
</feature>
<protein>
    <submittedName>
        <fullName evidence="2">Uncharacterized protein</fullName>
    </submittedName>
</protein>
<organism evidence="2">
    <name type="scientific">viral metagenome</name>
    <dbReference type="NCBI Taxonomy" id="1070528"/>
    <lineage>
        <taxon>unclassified sequences</taxon>
        <taxon>metagenomes</taxon>
        <taxon>organismal metagenomes</taxon>
    </lineage>
</organism>
<dbReference type="AlphaFoldDB" id="A0A6C0B934"/>
<feature type="compositionally biased region" description="Polar residues" evidence="1">
    <location>
        <begin position="62"/>
        <end position="76"/>
    </location>
</feature>
<evidence type="ECO:0000256" key="1">
    <source>
        <dbReference type="SAM" id="MobiDB-lite"/>
    </source>
</evidence>
<feature type="region of interest" description="Disordered" evidence="1">
    <location>
        <begin position="1"/>
        <end position="84"/>
    </location>
</feature>
<feature type="compositionally biased region" description="Low complexity" evidence="1">
    <location>
        <begin position="29"/>
        <end position="38"/>
    </location>
</feature>